<reference evidence="5" key="1">
    <citation type="submission" date="2020-12" db="EMBL/GenBank/DDBJ databases">
        <title>Ramlibacter sp. nov., isolated from a freshwater alga, Cryptomonas.</title>
        <authorList>
            <person name="Kim H.M."/>
            <person name="Jeon C.O."/>
        </authorList>
    </citation>
    <scope>NUCLEOTIDE SEQUENCE</scope>
    <source>
        <strain evidence="5">CrO1</strain>
    </source>
</reference>
<dbReference type="AlphaFoldDB" id="A0A934PZN6"/>
<proteinExistence type="predicted"/>
<dbReference type="Pfam" id="PF08241">
    <property type="entry name" value="Methyltransf_11"/>
    <property type="match status" value="1"/>
</dbReference>
<dbReference type="Proteomes" id="UP000617041">
    <property type="component" value="Unassembled WGS sequence"/>
</dbReference>
<evidence type="ECO:0000259" key="4">
    <source>
        <dbReference type="Pfam" id="PF08241"/>
    </source>
</evidence>
<protein>
    <submittedName>
        <fullName evidence="5">Methyltransferase domain-containing protein</fullName>
    </submittedName>
</protein>
<dbReference type="GO" id="GO:0032259">
    <property type="term" value="P:methylation"/>
    <property type="evidence" value="ECO:0007669"/>
    <property type="project" value="UniProtKB-KW"/>
</dbReference>
<dbReference type="InterPro" id="IPR050602">
    <property type="entry name" value="Malonyl-ACP_OMT"/>
</dbReference>
<name>A0A934PZN6_9BURK</name>
<organism evidence="5 6">
    <name type="scientific">Ramlibacter algicola</name>
    <dbReference type="NCBI Taxonomy" id="2795217"/>
    <lineage>
        <taxon>Bacteria</taxon>
        <taxon>Pseudomonadati</taxon>
        <taxon>Pseudomonadota</taxon>
        <taxon>Betaproteobacteria</taxon>
        <taxon>Burkholderiales</taxon>
        <taxon>Comamonadaceae</taxon>
        <taxon>Ramlibacter</taxon>
    </lineage>
</organism>
<keyword evidence="6" id="KW-1185">Reference proteome</keyword>
<comment type="caution">
    <text evidence="5">The sequence shown here is derived from an EMBL/GenBank/DDBJ whole genome shotgun (WGS) entry which is preliminary data.</text>
</comment>
<accession>A0A934PZN6</accession>
<feature type="region of interest" description="Disordered" evidence="3">
    <location>
        <begin position="297"/>
        <end position="329"/>
    </location>
</feature>
<evidence type="ECO:0000313" key="6">
    <source>
        <dbReference type="Proteomes" id="UP000617041"/>
    </source>
</evidence>
<feature type="domain" description="Methyltransferase type 11" evidence="4">
    <location>
        <begin position="135"/>
        <end position="175"/>
    </location>
</feature>
<dbReference type="GO" id="GO:0008757">
    <property type="term" value="F:S-adenosylmethionine-dependent methyltransferase activity"/>
    <property type="evidence" value="ECO:0007669"/>
    <property type="project" value="InterPro"/>
</dbReference>
<dbReference type="Gene3D" id="3.40.50.150">
    <property type="entry name" value="Vaccinia Virus protein VP39"/>
    <property type="match status" value="1"/>
</dbReference>
<dbReference type="EMBL" id="JAEDAO010000001">
    <property type="protein sequence ID" value="MBK0391776.1"/>
    <property type="molecule type" value="Genomic_DNA"/>
</dbReference>
<keyword evidence="2" id="KW-0808">Transferase</keyword>
<dbReference type="SUPFAM" id="SSF53335">
    <property type="entry name" value="S-adenosyl-L-methionine-dependent methyltransferases"/>
    <property type="match status" value="1"/>
</dbReference>
<dbReference type="PANTHER" id="PTHR13090">
    <property type="entry name" value="ARGININE-HYDROXYLASE NDUFAF5, MITOCHONDRIAL"/>
    <property type="match status" value="1"/>
</dbReference>
<dbReference type="PANTHER" id="PTHR13090:SF1">
    <property type="entry name" value="ARGININE-HYDROXYLASE NDUFAF5, MITOCHONDRIAL"/>
    <property type="match status" value="1"/>
</dbReference>
<dbReference type="InterPro" id="IPR013216">
    <property type="entry name" value="Methyltransf_11"/>
</dbReference>
<evidence type="ECO:0000256" key="3">
    <source>
        <dbReference type="SAM" id="MobiDB-lite"/>
    </source>
</evidence>
<keyword evidence="1 5" id="KW-0489">Methyltransferase</keyword>
<evidence type="ECO:0000256" key="1">
    <source>
        <dbReference type="ARBA" id="ARBA00022603"/>
    </source>
</evidence>
<sequence length="329" mass="36682">MADVATSGRRPRHRAQQLRPHRLNILPGSVASPPPTLDPTAVRHWQREAEPRAPWLHEEVARRMAERLQWIRLAPSAWAHWGAVRGGTEAQGLLEQRYPQAHGTIVETADLLPRARELLAPPWWKRWGARREFATTVPDGSMQMVWSNMALHFEPDPQASMAQWHRALAVDGFLMVSCFGPDTIRELRQAYADLGWGPAGPDFTDMHDWGDMLVGAGFAEPVMDMERITLTWADAGRMLHELRSMGANVHPGRFPALRGRGWRRALEAELAARLAGPDGRLALTFEIVYGHALKPAPRMPVAPRSSVSLDDMRRALQGGRAGKSSGQAD</sequence>
<evidence type="ECO:0000256" key="2">
    <source>
        <dbReference type="ARBA" id="ARBA00022679"/>
    </source>
</evidence>
<evidence type="ECO:0000313" key="5">
    <source>
        <dbReference type="EMBL" id="MBK0391776.1"/>
    </source>
</evidence>
<dbReference type="InterPro" id="IPR029063">
    <property type="entry name" value="SAM-dependent_MTases_sf"/>
</dbReference>
<gene>
    <name evidence="5" type="ORF">I8E28_04165</name>
</gene>